<organism evidence="2 3">
    <name type="scientific">Candidatus Tagabacteria bacterium CG03_land_8_20_14_0_80_41_22</name>
    <dbReference type="NCBI Taxonomy" id="1975020"/>
    <lineage>
        <taxon>Bacteria</taxon>
        <taxon>Candidatus Tagaibacteriota</taxon>
    </lineage>
</organism>
<evidence type="ECO:0000313" key="2">
    <source>
        <dbReference type="EMBL" id="PIU99815.1"/>
    </source>
</evidence>
<evidence type="ECO:0000313" key="3">
    <source>
        <dbReference type="Proteomes" id="UP000228561"/>
    </source>
</evidence>
<dbReference type="EMBL" id="PEVG01000002">
    <property type="protein sequence ID" value="PIU99815.1"/>
    <property type="molecule type" value="Genomic_DNA"/>
</dbReference>
<dbReference type="AlphaFoldDB" id="A0A2M7B9M5"/>
<keyword evidence="1" id="KW-1133">Transmembrane helix</keyword>
<keyword evidence="1" id="KW-0472">Membrane</keyword>
<comment type="caution">
    <text evidence="2">The sequence shown here is derived from an EMBL/GenBank/DDBJ whole genome shotgun (WGS) entry which is preliminary data.</text>
</comment>
<name>A0A2M7B9M5_9BACT</name>
<gene>
    <name evidence="2" type="ORF">COS58_00155</name>
</gene>
<accession>A0A2M7B9M5</accession>
<reference evidence="3" key="1">
    <citation type="submission" date="2017-09" db="EMBL/GenBank/DDBJ databases">
        <title>Depth-based differentiation of microbial function through sediment-hosted aquifers and enrichment of novel symbionts in the deep terrestrial subsurface.</title>
        <authorList>
            <person name="Probst A.J."/>
            <person name="Ladd B."/>
            <person name="Jarett J.K."/>
            <person name="Geller-Mcgrath D.E."/>
            <person name="Sieber C.M.K."/>
            <person name="Emerson J.B."/>
            <person name="Anantharaman K."/>
            <person name="Thomas B.C."/>
            <person name="Malmstrom R."/>
            <person name="Stieglmeier M."/>
            <person name="Klingl A."/>
            <person name="Woyke T."/>
            <person name="Ryan C.M."/>
            <person name="Banfield J.F."/>
        </authorList>
    </citation>
    <scope>NUCLEOTIDE SEQUENCE [LARGE SCALE GENOMIC DNA]</scope>
</reference>
<protein>
    <submittedName>
        <fullName evidence="2">Uncharacterized protein</fullName>
    </submittedName>
</protein>
<dbReference type="Proteomes" id="UP000228561">
    <property type="component" value="Unassembled WGS sequence"/>
</dbReference>
<keyword evidence="1" id="KW-0812">Transmembrane</keyword>
<proteinExistence type="predicted"/>
<feature type="transmembrane region" description="Helical" evidence="1">
    <location>
        <begin position="60"/>
        <end position="76"/>
    </location>
</feature>
<sequence>MILRILSSIILILSAIFAPWPVTAALAVLFAASFSLFWEMIIAGLLLGAVYGLPGGESGFLFTFFIVSFTAAFVIEEFLKRFTREQNIFSSFFVALAGGITIALLWMIFKITLYV</sequence>
<evidence type="ECO:0000256" key="1">
    <source>
        <dbReference type="SAM" id="Phobius"/>
    </source>
</evidence>
<feature type="transmembrane region" description="Helical" evidence="1">
    <location>
        <begin position="88"/>
        <end position="109"/>
    </location>
</feature>